<dbReference type="EMBL" id="ML991876">
    <property type="protein sequence ID" value="KAF2229087.1"/>
    <property type="molecule type" value="Genomic_DNA"/>
</dbReference>
<name>A0A6A6GTS7_VIRVR</name>
<gene>
    <name evidence="1" type="ORF">EV356DRAFT_537539</name>
</gene>
<protein>
    <submittedName>
        <fullName evidence="1">Uncharacterized protein</fullName>
    </submittedName>
</protein>
<proteinExistence type="predicted"/>
<dbReference type="Proteomes" id="UP000800092">
    <property type="component" value="Unassembled WGS sequence"/>
</dbReference>
<accession>A0A6A6GTS7</accession>
<evidence type="ECO:0000313" key="1">
    <source>
        <dbReference type="EMBL" id="KAF2229087.1"/>
    </source>
</evidence>
<organism evidence="1 2">
    <name type="scientific">Viridothelium virens</name>
    <name type="common">Speckled blister lichen</name>
    <name type="synonym">Trypethelium virens</name>
    <dbReference type="NCBI Taxonomy" id="1048519"/>
    <lineage>
        <taxon>Eukaryota</taxon>
        <taxon>Fungi</taxon>
        <taxon>Dikarya</taxon>
        <taxon>Ascomycota</taxon>
        <taxon>Pezizomycotina</taxon>
        <taxon>Dothideomycetes</taxon>
        <taxon>Dothideomycetes incertae sedis</taxon>
        <taxon>Trypetheliales</taxon>
        <taxon>Trypetheliaceae</taxon>
        <taxon>Viridothelium</taxon>
    </lineage>
</organism>
<keyword evidence="2" id="KW-1185">Reference proteome</keyword>
<reference evidence="1" key="1">
    <citation type="journal article" date="2020" name="Stud. Mycol.">
        <title>101 Dothideomycetes genomes: a test case for predicting lifestyles and emergence of pathogens.</title>
        <authorList>
            <person name="Haridas S."/>
            <person name="Albert R."/>
            <person name="Binder M."/>
            <person name="Bloem J."/>
            <person name="Labutti K."/>
            <person name="Salamov A."/>
            <person name="Andreopoulos B."/>
            <person name="Baker S."/>
            <person name="Barry K."/>
            <person name="Bills G."/>
            <person name="Bluhm B."/>
            <person name="Cannon C."/>
            <person name="Castanera R."/>
            <person name="Culley D."/>
            <person name="Daum C."/>
            <person name="Ezra D."/>
            <person name="Gonzalez J."/>
            <person name="Henrissat B."/>
            <person name="Kuo A."/>
            <person name="Liang C."/>
            <person name="Lipzen A."/>
            <person name="Lutzoni F."/>
            <person name="Magnuson J."/>
            <person name="Mondo S."/>
            <person name="Nolan M."/>
            <person name="Ohm R."/>
            <person name="Pangilinan J."/>
            <person name="Park H.-J."/>
            <person name="Ramirez L."/>
            <person name="Alfaro M."/>
            <person name="Sun H."/>
            <person name="Tritt A."/>
            <person name="Yoshinaga Y."/>
            <person name="Zwiers L.-H."/>
            <person name="Turgeon B."/>
            <person name="Goodwin S."/>
            <person name="Spatafora J."/>
            <person name="Crous P."/>
            <person name="Grigoriev I."/>
        </authorList>
    </citation>
    <scope>NUCLEOTIDE SEQUENCE</scope>
    <source>
        <strain evidence="1">Tuck. ex Michener</strain>
    </source>
</reference>
<sequence length="263" mass="29278">MSANLPKCTTVSALNLITLKARGTKRKRESSIQEDLLPCKRLAISQAVASNRDLPKHPGHQPYAGTSVWDQHPAEKNWIHGAKEIKSQLQFGAIFLAPCVEPLFNPAIPIGHRDRGETRIGAISAKRRPYILLFKCQAHLVAIPLFTFQGEGIGKKTRQMQEEYVSVVRPGDITLPQGPHKPLIVEEDTTWNAVQPLGYIIRESYIHLSCMYREALINNLDRNVEEMEREIETELSTKVNVLGGMSTIPSQVELTVGGSPLTV</sequence>
<dbReference type="AlphaFoldDB" id="A0A6A6GTS7"/>
<evidence type="ECO:0000313" key="2">
    <source>
        <dbReference type="Proteomes" id="UP000800092"/>
    </source>
</evidence>
<dbReference type="OrthoDB" id="3438983at2759"/>